<evidence type="ECO:0000313" key="2">
    <source>
        <dbReference type="EMBL" id="ETN97219.1"/>
    </source>
</evidence>
<comment type="caution">
    <text evidence="2">The sequence shown here is derived from an EMBL/GenBank/DDBJ whole genome shotgun (WGS) entry which is preliminary data.</text>
</comment>
<protein>
    <submittedName>
        <fullName evidence="2">Uncharacterized protein</fullName>
    </submittedName>
</protein>
<sequence length="166" mass="19098">LRNRIDIIQRIHERFWPIEYKFLPALVKSYYSSTHQSTGTGSSGKTQDEDSKIEANANENKQAESANEEGWECSSASSTSIKGVGVLTQDEKQKLTLLLQTIESLLNDGMSEYLNLKCMKINILILMQDYEQALSITTNIMQFHPEHTTLINFFFLKKRIKPFFKK</sequence>
<evidence type="ECO:0000256" key="1">
    <source>
        <dbReference type="SAM" id="MobiDB-lite"/>
    </source>
</evidence>
<feature type="compositionally biased region" description="Low complexity" evidence="1">
    <location>
        <begin position="35"/>
        <end position="44"/>
    </location>
</feature>
<accession>X6L902</accession>
<gene>
    <name evidence="2" type="ORF">RFI_40312</name>
</gene>
<dbReference type="Proteomes" id="UP000023152">
    <property type="component" value="Unassembled WGS sequence"/>
</dbReference>
<keyword evidence="3" id="KW-1185">Reference proteome</keyword>
<feature type="region of interest" description="Disordered" evidence="1">
    <location>
        <begin position="35"/>
        <end position="78"/>
    </location>
</feature>
<dbReference type="EMBL" id="ASPP01050460">
    <property type="protein sequence ID" value="ETN97219.1"/>
    <property type="molecule type" value="Genomic_DNA"/>
</dbReference>
<feature type="non-terminal residue" evidence="2">
    <location>
        <position position="1"/>
    </location>
</feature>
<evidence type="ECO:0000313" key="3">
    <source>
        <dbReference type="Proteomes" id="UP000023152"/>
    </source>
</evidence>
<proteinExistence type="predicted"/>
<name>X6L902_RETFI</name>
<dbReference type="AlphaFoldDB" id="X6L902"/>
<reference evidence="2 3" key="1">
    <citation type="journal article" date="2013" name="Curr. Biol.">
        <title>The Genome of the Foraminiferan Reticulomyxa filosa.</title>
        <authorList>
            <person name="Glockner G."/>
            <person name="Hulsmann N."/>
            <person name="Schleicher M."/>
            <person name="Noegel A.A."/>
            <person name="Eichinger L."/>
            <person name="Gallinger C."/>
            <person name="Pawlowski J."/>
            <person name="Sierra R."/>
            <person name="Euteneuer U."/>
            <person name="Pillet L."/>
            <person name="Moustafa A."/>
            <person name="Platzer M."/>
            <person name="Groth M."/>
            <person name="Szafranski K."/>
            <person name="Schliwa M."/>
        </authorList>
    </citation>
    <scope>NUCLEOTIDE SEQUENCE [LARGE SCALE GENOMIC DNA]</scope>
</reference>
<organism evidence="2 3">
    <name type="scientific">Reticulomyxa filosa</name>
    <dbReference type="NCBI Taxonomy" id="46433"/>
    <lineage>
        <taxon>Eukaryota</taxon>
        <taxon>Sar</taxon>
        <taxon>Rhizaria</taxon>
        <taxon>Retaria</taxon>
        <taxon>Foraminifera</taxon>
        <taxon>Monothalamids</taxon>
        <taxon>Reticulomyxidae</taxon>
        <taxon>Reticulomyxa</taxon>
    </lineage>
</organism>